<dbReference type="EMBL" id="KN420482">
    <property type="protein sequence ID" value="KHG22056.1"/>
    <property type="molecule type" value="Genomic_DNA"/>
</dbReference>
<dbReference type="AlphaFoldDB" id="A0A0B0PF79"/>
<keyword evidence="3" id="KW-1185">Reference proteome</keyword>
<protein>
    <submittedName>
        <fullName evidence="2">Testis-specific gene 10 protein</fullName>
    </submittedName>
</protein>
<accession>A0A0B0PF79</accession>
<feature type="coiled-coil region" evidence="1">
    <location>
        <begin position="77"/>
        <end position="126"/>
    </location>
</feature>
<reference evidence="3" key="1">
    <citation type="submission" date="2014-09" db="EMBL/GenBank/DDBJ databases">
        <authorList>
            <person name="Mudge J."/>
            <person name="Ramaraj T."/>
            <person name="Lindquist I.E."/>
            <person name="Bharti A.K."/>
            <person name="Sundararajan A."/>
            <person name="Cameron C.T."/>
            <person name="Woodward J.E."/>
            <person name="May G.D."/>
            <person name="Brubaker C."/>
            <person name="Broadhvest J."/>
            <person name="Wilkins T.A."/>
        </authorList>
    </citation>
    <scope>NUCLEOTIDE SEQUENCE</scope>
    <source>
        <strain evidence="3">cv. AKA8401</strain>
    </source>
</reference>
<gene>
    <name evidence="2" type="ORF">F383_27308</name>
</gene>
<keyword evidence="1" id="KW-0175">Coiled coil</keyword>
<sequence length="159" mass="18640">MLRYQWEDAARFWNSKKGADRERVGTTSRQKQKFTHKLEKLKDEWAEYEAIASNDSPVNLDNIDNKIISKVLGPERYGQAQAEVQRLRDQMAQMQVSTVEQIAQLKVEAALRKAKAQRKYDEIQLQLKAEVAVREADASRKFDELQLQLQNMMKMFQHQ</sequence>
<evidence type="ECO:0000256" key="1">
    <source>
        <dbReference type="SAM" id="Coils"/>
    </source>
</evidence>
<evidence type="ECO:0000313" key="2">
    <source>
        <dbReference type="EMBL" id="KHG22056.1"/>
    </source>
</evidence>
<proteinExistence type="predicted"/>
<name>A0A0B0PF79_GOSAR</name>
<dbReference type="Proteomes" id="UP000032142">
    <property type="component" value="Unassembled WGS sequence"/>
</dbReference>
<organism evidence="2 3">
    <name type="scientific">Gossypium arboreum</name>
    <name type="common">Tree cotton</name>
    <name type="synonym">Gossypium nanking</name>
    <dbReference type="NCBI Taxonomy" id="29729"/>
    <lineage>
        <taxon>Eukaryota</taxon>
        <taxon>Viridiplantae</taxon>
        <taxon>Streptophyta</taxon>
        <taxon>Embryophyta</taxon>
        <taxon>Tracheophyta</taxon>
        <taxon>Spermatophyta</taxon>
        <taxon>Magnoliopsida</taxon>
        <taxon>eudicotyledons</taxon>
        <taxon>Gunneridae</taxon>
        <taxon>Pentapetalae</taxon>
        <taxon>rosids</taxon>
        <taxon>malvids</taxon>
        <taxon>Malvales</taxon>
        <taxon>Malvaceae</taxon>
        <taxon>Malvoideae</taxon>
        <taxon>Gossypium</taxon>
    </lineage>
</organism>
<evidence type="ECO:0000313" key="3">
    <source>
        <dbReference type="Proteomes" id="UP000032142"/>
    </source>
</evidence>